<keyword evidence="3" id="KW-1185">Reference proteome</keyword>
<dbReference type="EMBL" id="PZZN01000001">
    <property type="protein sequence ID" value="PTM47142.1"/>
    <property type="molecule type" value="Genomic_DNA"/>
</dbReference>
<dbReference type="RefSeq" id="WP_146163619.1">
    <property type="nucleotide sequence ID" value="NZ_PZZN01000001.1"/>
</dbReference>
<evidence type="ECO:0000313" key="3">
    <source>
        <dbReference type="Proteomes" id="UP000240996"/>
    </source>
</evidence>
<feature type="chain" id="PRO_5015697919" description="TonB-like protein" evidence="1">
    <location>
        <begin position="16"/>
        <end position="388"/>
    </location>
</feature>
<keyword evidence="1" id="KW-0732">Signal</keyword>
<evidence type="ECO:0000313" key="2">
    <source>
        <dbReference type="EMBL" id="PTM47142.1"/>
    </source>
</evidence>
<dbReference type="AlphaFoldDB" id="A0A2T4YTK1"/>
<name>A0A2T4YTK1_9SPHN</name>
<reference evidence="2 3" key="1">
    <citation type="submission" date="2018-04" db="EMBL/GenBank/DDBJ databases">
        <title>Genomic Encyclopedia of Type Strains, Phase III (KMG-III): the genomes of soil and plant-associated and newly described type strains.</title>
        <authorList>
            <person name="Whitman W."/>
        </authorList>
    </citation>
    <scope>NUCLEOTIDE SEQUENCE [LARGE SCALE GENOMIC DNA]</scope>
    <source>
        <strain evidence="2 3">NW12</strain>
    </source>
</reference>
<comment type="caution">
    <text evidence="2">The sequence shown here is derived from an EMBL/GenBank/DDBJ whole genome shotgun (WGS) entry which is preliminary data.</text>
</comment>
<proteinExistence type="predicted"/>
<dbReference type="Proteomes" id="UP000240996">
    <property type="component" value="Unassembled WGS sequence"/>
</dbReference>
<feature type="signal peptide" evidence="1">
    <location>
        <begin position="1"/>
        <end position="15"/>
    </location>
</feature>
<accession>A0A2T4YTK1</accession>
<sequence length="388" mass="41490">MPLLAIALLQAVAAAAPPPDPAPNLAGDKTIVVVAPRTSNTAKALADCIARACSPKDEIDASLAHAESQFLAGDYVASRRTLSKARKRNGGYAKALPVDVSDLVRASGRLASLNGQVDTARIMSIDTLDILKDGFGAKDERVLMQRLLVGDAMVRDLRFDAARGIFNRVAREAAATGQKTVEGHALLRIAAVYAALASVERGYAPRARSAIARITRTDDPALAPFREVAATLEQRFASGPEALAAAKAEVASLPQRTRSTVATLVYAPPIDLPKARQNQSTIVTLTGDNEPQWIDVAFRIDAEGLVRDVDVVRQSENAGGKWLDLVEQSITGRVYRPLALAQGAPGLARVERYSLVYDVASGKDTRMRIRSNRPRIEVTDLTNDAPTG</sequence>
<evidence type="ECO:0000256" key="1">
    <source>
        <dbReference type="SAM" id="SignalP"/>
    </source>
</evidence>
<protein>
    <recommendedName>
        <fullName evidence="4">TonB-like protein</fullName>
    </recommendedName>
</protein>
<evidence type="ECO:0008006" key="4">
    <source>
        <dbReference type="Google" id="ProtNLM"/>
    </source>
</evidence>
<organism evidence="2 3">
    <name type="scientific">Sphingomonas aerolata</name>
    <dbReference type="NCBI Taxonomy" id="185951"/>
    <lineage>
        <taxon>Bacteria</taxon>
        <taxon>Pseudomonadati</taxon>
        <taxon>Pseudomonadota</taxon>
        <taxon>Alphaproteobacteria</taxon>
        <taxon>Sphingomonadales</taxon>
        <taxon>Sphingomonadaceae</taxon>
        <taxon>Sphingomonas</taxon>
    </lineage>
</organism>
<gene>
    <name evidence="2" type="ORF">C8J24_0525</name>
</gene>